<evidence type="ECO:0000256" key="1">
    <source>
        <dbReference type="SAM" id="Phobius"/>
    </source>
</evidence>
<sequence length="145" mass="16259">MRITCEIINDLLPLYHDNVCSEDSCKLIEEHLLTCGKCRDELKQIDIEIKAVKNTEEVKVMNNIAKKWKQDRWSSFFTGTLLFSIIASVGCLVAYNIIGSYVTAEGFLVEPFALIPLAYLFGLSALSSGIILGIIALKRRMVNTK</sequence>
<name>A0A084JP15_9FIRM</name>
<evidence type="ECO:0000313" key="5">
    <source>
        <dbReference type="Proteomes" id="UP000028525"/>
    </source>
</evidence>
<proteinExistence type="predicted"/>
<dbReference type="InterPro" id="IPR027383">
    <property type="entry name" value="Znf_put"/>
</dbReference>
<evidence type="ECO:0000313" key="4">
    <source>
        <dbReference type="EMBL" id="KEZ90699.1"/>
    </source>
</evidence>
<dbReference type="STRING" id="29354.IO98_08125"/>
<dbReference type="Pfam" id="PF13490">
    <property type="entry name" value="zf-HC2"/>
    <property type="match status" value="1"/>
</dbReference>
<feature type="transmembrane region" description="Helical" evidence="1">
    <location>
        <begin position="118"/>
        <end position="137"/>
    </location>
</feature>
<keyword evidence="1" id="KW-0472">Membrane</keyword>
<dbReference type="AlphaFoldDB" id="A0A084JP15"/>
<accession>A0A084JP15</accession>
<keyword evidence="5" id="KW-1185">Reference proteome</keyword>
<keyword evidence="1" id="KW-1133">Transmembrane helix</keyword>
<feature type="transmembrane region" description="Helical" evidence="1">
    <location>
        <begin position="76"/>
        <end position="98"/>
    </location>
</feature>
<reference evidence="4 5" key="1">
    <citation type="submission" date="2014-07" db="EMBL/GenBank/DDBJ databases">
        <title>Draft genome of Clostridium celerecrescens 152B isolated from sediments associated with methane hydrate from Krishna Godavari basin.</title>
        <authorList>
            <person name="Honkalas V.S."/>
            <person name="Dabir A.P."/>
            <person name="Arora P."/>
            <person name="Dhakephalkar P.K."/>
        </authorList>
    </citation>
    <scope>NUCLEOTIDE SEQUENCE [LARGE SCALE GENOMIC DNA]</scope>
    <source>
        <strain evidence="4 5">152B</strain>
    </source>
</reference>
<dbReference type="OrthoDB" id="6194834at2"/>
<gene>
    <name evidence="4" type="ORF">IO98_08125</name>
</gene>
<dbReference type="EMBL" id="JPME01000010">
    <property type="protein sequence ID" value="KEZ90699.1"/>
    <property type="molecule type" value="Genomic_DNA"/>
</dbReference>
<feature type="domain" description="DUF3955" evidence="2">
    <location>
        <begin position="82"/>
        <end position="136"/>
    </location>
</feature>
<keyword evidence="1" id="KW-0812">Transmembrane</keyword>
<feature type="domain" description="Putative zinc-finger" evidence="3">
    <location>
        <begin position="5"/>
        <end position="39"/>
    </location>
</feature>
<evidence type="ECO:0000259" key="3">
    <source>
        <dbReference type="Pfam" id="PF13490"/>
    </source>
</evidence>
<dbReference type="Proteomes" id="UP000028525">
    <property type="component" value="Unassembled WGS sequence"/>
</dbReference>
<comment type="caution">
    <text evidence="4">The sequence shown here is derived from an EMBL/GenBank/DDBJ whole genome shotgun (WGS) entry which is preliminary data.</text>
</comment>
<evidence type="ECO:0000259" key="2">
    <source>
        <dbReference type="Pfam" id="PF13127"/>
    </source>
</evidence>
<dbReference type="RefSeq" id="WP_038279928.1">
    <property type="nucleotide sequence ID" value="NZ_JPME01000010.1"/>
</dbReference>
<dbReference type="InterPro" id="IPR025016">
    <property type="entry name" value="DUF3955"/>
</dbReference>
<protein>
    <submittedName>
        <fullName evidence="4">Uncharacterized protein</fullName>
    </submittedName>
</protein>
<organism evidence="4 5">
    <name type="scientific">Lacrimispora celerecrescens</name>
    <dbReference type="NCBI Taxonomy" id="29354"/>
    <lineage>
        <taxon>Bacteria</taxon>
        <taxon>Bacillati</taxon>
        <taxon>Bacillota</taxon>
        <taxon>Clostridia</taxon>
        <taxon>Lachnospirales</taxon>
        <taxon>Lachnospiraceae</taxon>
        <taxon>Lacrimispora</taxon>
    </lineage>
</organism>
<dbReference type="Pfam" id="PF13127">
    <property type="entry name" value="DUF3955"/>
    <property type="match status" value="1"/>
</dbReference>